<dbReference type="AlphaFoldDB" id="A0A9P0BJH6"/>
<comment type="subcellular location">
    <subcellularLocation>
        <location evidence="1">Secreted</location>
    </subcellularLocation>
</comment>
<evidence type="ECO:0000256" key="4">
    <source>
        <dbReference type="ARBA" id="ARBA00022729"/>
    </source>
</evidence>
<comment type="similarity">
    <text evidence="2">Belongs to the major royal jelly protein family.</text>
</comment>
<dbReference type="InterPro" id="IPR017996">
    <property type="entry name" value="MRJP/yellow-related"/>
</dbReference>
<dbReference type="InterPro" id="IPR011042">
    <property type="entry name" value="6-blade_b-propeller_TolB-like"/>
</dbReference>
<keyword evidence="3" id="KW-0964">Secreted</keyword>
<dbReference type="OrthoDB" id="6583604at2759"/>
<evidence type="ECO:0000256" key="1">
    <source>
        <dbReference type="ARBA" id="ARBA00004613"/>
    </source>
</evidence>
<dbReference type="SUPFAM" id="SSF101898">
    <property type="entry name" value="NHL repeat"/>
    <property type="match status" value="1"/>
</dbReference>
<reference evidence="6" key="1">
    <citation type="submission" date="2021-12" db="EMBL/GenBank/DDBJ databases">
        <authorList>
            <person name="King R."/>
        </authorList>
    </citation>
    <scope>NUCLEOTIDE SEQUENCE</scope>
</reference>
<organism evidence="6 7">
    <name type="scientific">Brassicogethes aeneus</name>
    <name type="common">Rape pollen beetle</name>
    <name type="synonym">Meligethes aeneus</name>
    <dbReference type="NCBI Taxonomy" id="1431903"/>
    <lineage>
        <taxon>Eukaryota</taxon>
        <taxon>Metazoa</taxon>
        <taxon>Ecdysozoa</taxon>
        <taxon>Arthropoda</taxon>
        <taxon>Hexapoda</taxon>
        <taxon>Insecta</taxon>
        <taxon>Pterygota</taxon>
        <taxon>Neoptera</taxon>
        <taxon>Endopterygota</taxon>
        <taxon>Coleoptera</taxon>
        <taxon>Polyphaga</taxon>
        <taxon>Cucujiformia</taxon>
        <taxon>Nitidulidae</taxon>
        <taxon>Meligethinae</taxon>
        <taxon>Brassicogethes</taxon>
    </lineage>
</organism>
<accession>A0A9P0BJH6</accession>
<dbReference type="Proteomes" id="UP001154078">
    <property type="component" value="Chromosome 9"/>
</dbReference>
<dbReference type="GO" id="GO:0005576">
    <property type="term" value="C:extracellular region"/>
    <property type="evidence" value="ECO:0007669"/>
    <property type="project" value="UniProtKB-SubCell"/>
</dbReference>
<sequence>MICKGLLFLTLAVFYANASCEKSVVEWTGGLFNWPSATTKNIYKNSGRYVSKNIVATRGQIFKDSAIVALPRLKPGVPVTLATIDLRKQCCEAVLRPFPCWANQEEGSCEALQNVVDLVVDANAILWVLDTGVVNTMTSNPIRLCPPKVVAYSLLTGKKVKTLDLSGLVVSASRLQYIAVEYAPDGRPFAYVSDAATRSILVFDIAGNKGYRIVLPKAVTGSKRDVLYLALTHKGCGNNFLIFTYLSGNRIYSIRTDYLRAGCAAGKIVDLGVKSKKIILLGTDNGKALFFRNEGESQVYRWDSDKPFVPSHFELVFQGNQCQLATQVMPDNARNKIRVMESNFPDFIQGTVGCGTSHKISVMGGTIDHKSK</sequence>
<evidence type="ECO:0000256" key="2">
    <source>
        <dbReference type="ARBA" id="ARBA00009127"/>
    </source>
</evidence>
<keyword evidence="4 5" id="KW-0732">Signal</keyword>
<dbReference type="EMBL" id="OV121140">
    <property type="protein sequence ID" value="CAH0564434.1"/>
    <property type="molecule type" value="Genomic_DNA"/>
</dbReference>
<dbReference type="Pfam" id="PF03022">
    <property type="entry name" value="MRJP"/>
    <property type="match status" value="1"/>
</dbReference>
<evidence type="ECO:0000256" key="5">
    <source>
        <dbReference type="SAM" id="SignalP"/>
    </source>
</evidence>
<evidence type="ECO:0000313" key="6">
    <source>
        <dbReference type="EMBL" id="CAH0564434.1"/>
    </source>
</evidence>
<dbReference type="PANTHER" id="PTHR10009">
    <property type="entry name" value="PROTEIN YELLOW-RELATED"/>
    <property type="match status" value="1"/>
</dbReference>
<feature type="signal peptide" evidence="5">
    <location>
        <begin position="1"/>
        <end position="18"/>
    </location>
</feature>
<keyword evidence="7" id="KW-1185">Reference proteome</keyword>
<evidence type="ECO:0000256" key="3">
    <source>
        <dbReference type="ARBA" id="ARBA00022525"/>
    </source>
</evidence>
<feature type="chain" id="PRO_5040238319" description="Bee-milk protein" evidence="5">
    <location>
        <begin position="19"/>
        <end position="372"/>
    </location>
</feature>
<protein>
    <recommendedName>
        <fullName evidence="8">Bee-milk protein</fullName>
    </recommendedName>
</protein>
<name>A0A9P0BJH6_BRAAE</name>
<evidence type="ECO:0008006" key="8">
    <source>
        <dbReference type="Google" id="ProtNLM"/>
    </source>
</evidence>
<gene>
    <name evidence="6" type="ORF">MELIAE_LOCUS13003</name>
</gene>
<proteinExistence type="inferred from homology"/>
<dbReference type="Gene3D" id="2.120.10.30">
    <property type="entry name" value="TolB, C-terminal domain"/>
    <property type="match status" value="1"/>
</dbReference>
<dbReference type="PANTHER" id="PTHR10009:SF8">
    <property type="entry name" value="IP19120P"/>
    <property type="match status" value="1"/>
</dbReference>
<evidence type="ECO:0000313" key="7">
    <source>
        <dbReference type="Proteomes" id="UP001154078"/>
    </source>
</evidence>